<evidence type="ECO:0000313" key="3">
    <source>
        <dbReference type="Proteomes" id="UP000649753"/>
    </source>
</evidence>
<dbReference type="Proteomes" id="UP000649753">
    <property type="component" value="Unassembled WGS sequence"/>
</dbReference>
<name>A0A927MBC5_9ACTN</name>
<feature type="compositionally biased region" description="Low complexity" evidence="1">
    <location>
        <begin position="150"/>
        <end position="172"/>
    </location>
</feature>
<accession>A0A927MBC5</accession>
<comment type="caution">
    <text evidence="2">The sequence shown here is derived from an EMBL/GenBank/DDBJ whole genome shotgun (WGS) entry which is preliminary data.</text>
</comment>
<feature type="region of interest" description="Disordered" evidence="1">
    <location>
        <begin position="1"/>
        <end position="202"/>
    </location>
</feature>
<feature type="compositionally biased region" description="Acidic residues" evidence="1">
    <location>
        <begin position="11"/>
        <end position="37"/>
    </location>
</feature>
<protein>
    <submittedName>
        <fullName evidence="2">Uncharacterized protein</fullName>
    </submittedName>
</protein>
<evidence type="ECO:0000256" key="1">
    <source>
        <dbReference type="SAM" id="MobiDB-lite"/>
    </source>
</evidence>
<proteinExistence type="predicted"/>
<evidence type="ECO:0000313" key="2">
    <source>
        <dbReference type="EMBL" id="MBE1490460.1"/>
    </source>
</evidence>
<gene>
    <name evidence="2" type="ORF">H4W31_006098</name>
</gene>
<reference evidence="2" key="1">
    <citation type="submission" date="2020-10" db="EMBL/GenBank/DDBJ databases">
        <title>Sequencing the genomes of 1000 actinobacteria strains.</title>
        <authorList>
            <person name="Klenk H.-P."/>
        </authorList>
    </citation>
    <scope>NUCLEOTIDE SEQUENCE</scope>
    <source>
        <strain evidence="2">DSM 46832</strain>
    </source>
</reference>
<dbReference type="RefSeq" id="WP_192769745.1">
    <property type="nucleotide sequence ID" value="NZ_JADBEB010000001.1"/>
</dbReference>
<sequence>MTDHWGGWPEDQPDFDGPDGGEFDDLGQDQSEGDDYPVEGFGAADAAPDDLTGAADPPPEPIGYDGLGAGSPRFDPYPEADPYADGAAGIGPDDSTEVPAEVGMGPADPPIGADPDLDPYGDTAQWSEPAWSAPDASDLGPPPEPVDGFPWADPALLGDPAAAPVEPTAAGPAPGPEELADYAGTELPADGDPWTALADSEDPATSALARFWSPDNR</sequence>
<organism evidence="2 3">
    <name type="scientific">Plantactinospora soyae</name>
    <dbReference type="NCBI Taxonomy" id="1544732"/>
    <lineage>
        <taxon>Bacteria</taxon>
        <taxon>Bacillati</taxon>
        <taxon>Actinomycetota</taxon>
        <taxon>Actinomycetes</taxon>
        <taxon>Micromonosporales</taxon>
        <taxon>Micromonosporaceae</taxon>
        <taxon>Plantactinospora</taxon>
    </lineage>
</organism>
<keyword evidence="3" id="KW-1185">Reference proteome</keyword>
<dbReference type="AlphaFoldDB" id="A0A927MBC5"/>
<dbReference type="EMBL" id="JADBEB010000001">
    <property type="protein sequence ID" value="MBE1490460.1"/>
    <property type="molecule type" value="Genomic_DNA"/>
</dbReference>